<evidence type="ECO:0000313" key="1">
    <source>
        <dbReference type="EMBL" id="AQX03689.1"/>
    </source>
</evidence>
<dbReference type="EMBL" id="CP016375">
    <property type="protein sequence ID" value="AQX03689.1"/>
    <property type="molecule type" value="Genomic_DNA"/>
</dbReference>
<proteinExistence type="predicted"/>
<organism evidence="1 2">
    <name type="scientific">Elizabethkingia anophelis</name>
    <dbReference type="NCBI Taxonomy" id="1117645"/>
    <lineage>
        <taxon>Bacteria</taxon>
        <taxon>Pseudomonadati</taxon>
        <taxon>Bacteroidota</taxon>
        <taxon>Flavobacteriia</taxon>
        <taxon>Flavobacteriales</taxon>
        <taxon>Weeksellaceae</taxon>
        <taxon>Elizabethkingia</taxon>
    </lineage>
</organism>
<evidence type="ECO:0008006" key="3">
    <source>
        <dbReference type="Google" id="ProtNLM"/>
    </source>
</evidence>
<dbReference type="Pfam" id="PF17170">
    <property type="entry name" value="DUF5128"/>
    <property type="match status" value="1"/>
</dbReference>
<gene>
    <name evidence="1" type="ORF">BBD32_19285</name>
</gene>
<dbReference type="AlphaFoldDB" id="A0AAU8V2D4"/>
<name>A0AAU8V2D4_9FLAO</name>
<protein>
    <recommendedName>
        <fullName evidence="3">Transposase</fullName>
    </recommendedName>
</protein>
<evidence type="ECO:0000313" key="2">
    <source>
        <dbReference type="Proteomes" id="UP000190848"/>
    </source>
</evidence>
<dbReference type="Proteomes" id="UP000190848">
    <property type="component" value="Plasmid unnamed"/>
</dbReference>
<sequence>MSNIVYVRDIASEEWELLEKFKVSNKEATNSKAFRKLLVKYFELLEENKELKKHIEKDRKDYLSLYEKHEKAERIFKSLKEYLKPL</sequence>
<reference evidence="1 2" key="1">
    <citation type="submission" date="2016-07" db="EMBL/GenBank/DDBJ databases">
        <title>Revisiting the taxonomy of the Elizabethkingia Genus using Whole-Genome Sequencing, Optical Mapping, and MALDI-TOF, along with proposal of three novel Elizabethkingia species: Elizabethkingia bruuniana sp. nov., Elizabethkingia ursingii sp. nov., and Elizabethkingia occulta sp. nov.</title>
        <authorList>
            <person name="Nicholson A.C."/>
        </authorList>
    </citation>
    <scope>NUCLEOTIDE SEQUENCE [LARGE SCALE GENOMIC DNA]</scope>
    <source>
        <strain evidence="1 2">F3201</strain>
        <plasmid evidence="1 2">unnamed</plasmid>
    </source>
</reference>
<keyword evidence="1" id="KW-0614">Plasmid</keyword>
<geneLocation type="plasmid" evidence="1 2">
    <name>unnamed</name>
</geneLocation>
<dbReference type="RefSeq" id="WP_078396973.1">
    <property type="nucleotide sequence ID" value="NZ_CP016375.1"/>
</dbReference>
<accession>A0AAU8V2D4</accession>